<keyword evidence="7" id="KW-0862">Zinc</keyword>
<dbReference type="Proteomes" id="UP000242877">
    <property type="component" value="Unassembled WGS sequence"/>
</dbReference>
<evidence type="ECO:0000256" key="8">
    <source>
        <dbReference type="PROSITE-ProRule" id="PRU00452"/>
    </source>
</evidence>
<keyword evidence="4" id="KW-0479">Metal-binding</keyword>
<dbReference type="GO" id="GO:0016874">
    <property type="term" value="F:ligase activity"/>
    <property type="evidence" value="ECO:0007669"/>
    <property type="project" value="UniProtKB-KW"/>
</dbReference>
<proteinExistence type="inferred from homology"/>
<dbReference type="PANTHER" id="PTHR10782:SF100">
    <property type="entry name" value="LIGASE SIZA, PUTATIVE (AFU_ORTHOLOGUE AFUA_6G05240)-RELATED"/>
    <property type="match status" value="1"/>
</dbReference>
<dbReference type="SUPFAM" id="SSF57850">
    <property type="entry name" value="RING/U-box"/>
    <property type="match status" value="1"/>
</dbReference>
<dbReference type="InterPro" id="IPR013083">
    <property type="entry name" value="Znf_RING/FYVE/PHD"/>
</dbReference>
<keyword evidence="6" id="KW-0833">Ubl conjugation pathway</keyword>
<feature type="region of interest" description="Disordered" evidence="9">
    <location>
        <begin position="420"/>
        <end position="483"/>
    </location>
</feature>
<keyword evidence="12" id="KW-0436">Ligase</keyword>
<evidence type="ECO:0000256" key="9">
    <source>
        <dbReference type="SAM" id="MobiDB-lite"/>
    </source>
</evidence>
<dbReference type="Gene3D" id="2.60.120.780">
    <property type="entry name" value="PINIT domain"/>
    <property type="match status" value="1"/>
</dbReference>
<evidence type="ECO:0000259" key="10">
    <source>
        <dbReference type="PROSITE" id="PS51044"/>
    </source>
</evidence>
<dbReference type="InterPro" id="IPR004181">
    <property type="entry name" value="Znf_MIZ"/>
</dbReference>
<comment type="pathway">
    <text evidence="1">Protein modification; protein sumoylation.</text>
</comment>
<dbReference type="InterPro" id="IPR038654">
    <property type="entry name" value="PINIT_sf"/>
</dbReference>
<dbReference type="InterPro" id="IPR023321">
    <property type="entry name" value="PINIT"/>
</dbReference>
<name>A0A167VB27_9EURO</name>
<dbReference type="Pfam" id="PF02891">
    <property type="entry name" value="zf-MIZ"/>
    <property type="match status" value="1"/>
</dbReference>
<reference evidence="12 13" key="1">
    <citation type="journal article" date="2016" name="Genome Biol. Evol.">
        <title>Divergent and convergent evolution of fungal pathogenicity.</title>
        <authorList>
            <person name="Shang Y."/>
            <person name="Xiao G."/>
            <person name="Zheng P."/>
            <person name="Cen K."/>
            <person name="Zhan S."/>
            <person name="Wang C."/>
        </authorList>
    </citation>
    <scope>NUCLEOTIDE SEQUENCE [LARGE SCALE GENOMIC DNA]</scope>
    <source>
        <strain evidence="12 13">ARSEF 7405</strain>
    </source>
</reference>
<accession>A0A167VB27</accession>
<dbReference type="GO" id="GO:0016925">
    <property type="term" value="P:protein sumoylation"/>
    <property type="evidence" value="ECO:0007669"/>
    <property type="project" value="UniProtKB-UniPathway"/>
</dbReference>
<evidence type="ECO:0000256" key="5">
    <source>
        <dbReference type="ARBA" id="ARBA00022771"/>
    </source>
</evidence>
<dbReference type="Pfam" id="PF14324">
    <property type="entry name" value="PINIT"/>
    <property type="match status" value="1"/>
</dbReference>
<evidence type="ECO:0000256" key="7">
    <source>
        <dbReference type="ARBA" id="ARBA00022833"/>
    </source>
</evidence>
<organism evidence="12 13">
    <name type="scientific">Ascosphaera apis ARSEF 7405</name>
    <dbReference type="NCBI Taxonomy" id="392613"/>
    <lineage>
        <taxon>Eukaryota</taxon>
        <taxon>Fungi</taxon>
        <taxon>Dikarya</taxon>
        <taxon>Ascomycota</taxon>
        <taxon>Pezizomycotina</taxon>
        <taxon>Eurotiomycetes</taxon>
        <taxon>Eurotiomycetidae</taxon>
        <taxon>Onygenales</taxon>
        <taxon>Ascosphaeraceae</taxon>
        <taxon>Ascosphaera</taxon>
    </lineage>
</organism>
<feature type="domain" description="SP-RING-type" evidence="10">
    <location>
        <begin position="303"/>
        <end position="388"/>
    </location>
</feature>
<comment type="similarity">
    <text evidence="2">Belongs to the PIAS family.</text>
</comment>
<keyword evidence="13" id="KW-1185">Reference proteome</keyword>
<comment type="caution">
    <text evidence="12">The sequence shown here is derived from an EMBL/GenBank/DDBJ whole genome shotgun (WGS) entry which is preliminary data.</text>
</comment>
<feature type="compositionally biased region" description="Polar residues" evidence="9">
    <location>
        <begin position="456"/>
        <end position="483"/>
    </location>
</feature>
<evidence type="ECO:0000256" key="2">
    <source>
        <dbReference type="ARBA" id="ARBA00005383"/>
    </source>
</evidence>
<feature type="domain" description="PINIT" evidence="11">
    <location>
        <begin position="124"/>
        <end position="275"/>
    </location>
</feature>
<evidence type="ECO:0000256" key="1">
    <source>
        <dbReference type="ARBA" id="ARBA00004718"/>
    </source>
</evidence>
<evidence type="ECO:0000256" key="3">
    <source>
        <dbReference type="ARBA" id="ARBA00022679"/>
    </source>
</evidence>
<dbReference type="UniPathway" id="UPA00886"/>
<evidence type="ECO:0000256" key="4">
    <source>
        <dbReference type="ARBA" id="ARBA00022723"/>
    </source>
</evidence>
<sequence length="483" mass="52484">MASILSREELEADIAIVKSLLNSQLKNILRSEHMMVSGVKSMLQNRIISYMQRRHEEGDVARLTRIRNTIREVRGAGNASASAPAPAATGGIVAANTATPSQSPPYQNGHGQFVHHHPSSWGSNAPASSTFQHGRLSFKDSPFHTILEPLTTVGECKIRETTRDTVELKLTLTPTVTARLTTDPNIRILVYCAADNGLTSFTKSDVAFPAQVELKVNFDAVPAKLRGLKNKPGTTNPADITRYVRKKANYPNKIDLVYALTTKRYFVVVNLVQRHPVDELVKRLQSRVITTEQVLQEMRSKADDPDIETTSTVMSLHCPISASRIRTPCRSAICTHNRCFDAESFLLLQEQAPTWTCPVCNKVTTYESLQVDLYVDNILKSTDEGTEQVTIEPDGGWSVYGEGNVIEGGGAAPPAAAVQTAAPATPGGSDVEVLEIDDDDNNKSGVAGGVKKEVSETSTPLGVSSQIPTLSQHTPSRSGSARW</sequence>
<keyword evidence="3" id="KW-0808">Transferase</keyword>
<dbReference type="AlphaFoldDB" id="A0A167VB27"/>
<dbReference type="GO" id="GO:0008270">
    <property type="term" value="F:zinc ion binding"/>
    <property type="evidence" value="ECO:0007669"/>
    <property type="project" value="UniProtKB-KW"/>
</dbReference>
<dbReference type="EMBL" id="AZGZ01000036">
    <property type="protein sequence ID" value="KZZ87285.1"/>
    <property type="molecule type" value="Genomic_DNA"/>
</dbReference>
<protein>
    <submittedName>
        <fullName evidence="12">SUMO ligase SizA</fullName>
    </submittedName>
</protein>
<gene>
    <name evidence="12" type="ORF">AAP_05809</name>
</gene>
<dbReference type="PANTHER" id="PTHR10782">
    <property type="entry name" value="ZINC FINGER MIZ DOMAIN-CONTAINING PROTEIN"/>
    <property type="match status" value="1"/>
</dbReference>
<dbReference type="GO" id="GO:0061665">
    <property type="term" value="F:SUMO ligase activity"/>
    <property type="evidence" value="ECO:0007669"/>
    <property type="project" value="TreeGrafter"/>
</dbReference>
<dbReference type="GO" id="GO:0000785">
    <property type="term" value="C:chromatin"/>
    <property type="evidence" value="ECO:0007669"/>
    <property type="project" value="TreeGrafter"/>
</dbReference>
<dbReference type="PROSITE" id="PS51044">
    <property type="entry name" value="ZF_SP_RING"/>
    <property type="match status" value="1"/>
</dbReference>
<dbReference type="Gene3D" id="3.30.40.10">
    <property type="entry name" value="Zinc/RING finger domain, C3HC4 (zinc finger)"/>
    <property type="match status" value="1"/>
</dbReference>
<evidence type="ECO:0000313" key="13">
    <source>
        <dbReference type="Proteomes" id="UP000242877"/>
    </source>
</evidence>
<dbReference type="PROSITE" id="PS51466">
    <property type="entry name" value="PINIT"/>
    <property type="match status" value="1"/>
</dbReference>
<evidence type="ECO:0000313" key="12">
    <source>
        <dbReference type="EMBL" id="KZZ87285.1"/>
    </source>
</evidence>
<evidence type="ECO:0000256" key="6">
    <source>
        <dbReference type="ARBA" id="ARBA00022786"/>
    </source>
</evidence>
<keyword evidence="5 8" id="KW-0863">Zinc-finger</keyword>
<dbReference type="OrthoDB" id="28127at2759"/>
<evidence type="ECO:0000259" key="11">
    <source>
        <dbReference type="PROSITE" id="PS51466"/>
    </source>
</evidence>
<dbReference type="VEuPathDB" id="FungiDB:AAP_05809"/>